<feature type="transmembrane region" description="Helical" evidence="8">
    <location>
        <begin position="397"/>
        <end position="420"/>
    </location>
</feature>
<dbReference type="InterPro" id="IPR004299">
    <property type="entry name" value="MBOAT_fam"/>
</dbReference>
<evidence type="ECO:0000313" key="10">
    <source>
        <dbReference type="Proteomes" id="UP000260680"/>
    </source>
</evidence>
<keyword evidence="7" id="KW-0808">Transferase</keyword>
<feature type="transmembrane region" description="Helical" evidence="8">
    <location>
        <begin position="76"/>
        <end position="98"/>
    </location>
</feature>
<keyword evidence="6 7" id="KW-0472">Membrane</keyword>
<dbReference type="InterPro" id="IPR051085">
    <property type="entry name" value="MB_O-acyltransferase"/>
</dbReference>
<dbReference type="PANTHER" id="PTHR13285">
    <property type="entry name" value="ACYLTRANSFERASE"/>
    <property type="match status" value="1"/>
</dbReference>
<dbReference type="Proteomes" id="UP000260680">
    <property type="component" value="Unassembled WGS sequence"/>
</dbReference>
<organism evidence="9 10">
    <name type="scientific">Lacrimispora amygdalina</name>
    <dbReference type="NCBI Taxonomy" id="253257"/>
    <lineage>
        <taxon>Bacteria</taxon>
        <taxon>Bacillati</taxon>
        <taxon>Bacillota</taxon>
        <taxon>Clostridia</taxon>
        <taxon>Lachnospirales</taxon>
        <taxon>Lachnospiraceae</taxon>
        <taxon>Lacrimispora</taxon>
    </lineage>
</organism>
<dbReference type="InterPro" id="IPR028362">
    <property type="entry name" value="AlgI"/>
</dbReference>
<protein>
    <submittedName>
        <fullName evidence="9">MBOAT family protein</fullName>
    </submittedName>
</protein>
<evidence type="ECO:0000256" key="8">
    <source>
        <dbReference type="SAM" id="Phobius"/>
    </source>
</evidence>
<name>A0A3E2N4S7_9FIRM</name>
<keyword evidence="7" id="KW-0012">Acyltransferase</keyword>
<evidence type="ECO:0000256" key="6">
    <source>
        <dbReference type="ARBA" id="ARBA00023136"/>
    </source>
</evidence>
<evidence type="ECO:0000256" key="4">
    <source>
        <dbReference type="ARBA" id="ARBA00022692"/>
    </source>
</evidence>
<dbReference type="InterPro" id="IPR024194">
    <property type="entry name" value="Ac/AlaTfrase_AlgI/DltB"/>
</dbReference>
<feature type="transmembrane region" description="Helical" evidence="8">
    <location>
        <begin position="153"/>
        <end position="172"/>
    </location>
</feature>
<dbReference type="Pfam" id="PF03062">
    <property type="entry name" value="MBOAT"/>
    <property type="match status" value="1"/>
</dbReference>
<keyword evidence="4 8" id="KW-0812">Transmembrane</keyword>
<evidence type="ECO:0000313" key="9">
    <source>
        <dbReference type="EMBL" id="RFZ75985.1"/>
    </source>
</evidence>
<feature type="transmembrane region" description="Helical" evidence="8">
    <location>
        <begin position="311"/>
        <end position="335"/>
    </location>
</feature>
<feature type="transmembrane region" description="Helical" evidence="8">
    <location>
        <begin position="119"/>
        <end position="137"/>
    </location>
</feature>
<evidence type="ECO:0000256" key="1">
    <source>
        <dbReference type="ARBA" id="ARBA00004651"/>
    </source>
</evidence>
<dbReference type="EMBL" id="QOHO01000108">
    <property type="protein sequence ID" value="RFZ75985.1"/>
    <property type="molecule type" value="Genomic_DNA"/>
</dbReference>
<sequence>MVFASPFFLLLFFPIVLVVYFLIDPKYRNFWLFVSSLIFYSWGGVQYTILMFFSIIVNYLLAKLIDIDDCKHPKRLVVISIILNLGILGFFKYFNFLINGITHVIRFLDSDFSINVPNIPLPIGISFFTFQIMSYVIDVYRKDVKSQKKFVNLGLYIMLFPQLIAGPIVRYIDIENEINERRISIDDIRIGIKRFITGLAKKVFLANFSAKFADAAFTSPYLNTPLAWLGIVSYSMQIFFDFSGYSDMAIGMGRIFGFHFLENFNYPYISKSIQEFWRRWHISLSTWFKDYLYIPLGGNRKGIKRTYINNIIVFFCTGLWHGAALNFIVWGLYHGAFLIVERMGLNKLLSKMPKIFGHIYTILVFMIGWVFFRANTVIEAIEYIKKMFVFDMKHMEYFYLNLDSFTIFMVILGVVLSTPIVPLIKSRIKGCYHGIILNNLGIILVDINYLLLFIVSIVFVVGSKFNPFIYFRF</sequence>
<proteinExistence type="inferred from homology"/>
<evidence type="ECO:0000256" key="5">
    <source>
        <dbReference type="ARBA" id="ARBA00022989"/>
    </source>
</evidence>
<evidence type="ECO:0000256" key="2">
    <source>
        <dbReference type="ARBA" id="ARBA00010323"/>
    </source>
</evidence>
<feature type="transmembrane region" description="Helical" evidence="8">
    <location>
        <begin position="30"/>
        <end position="56"/>
    </location>
</feature>
<evidence type="ECO:0000256" key="7">
    <source>
        <dbReference type="PIRNR" id="PIRNR016636"/>
    </source>
</evidence>
<evidence type="ECO:0000256" key="3">
    <source>
        <dbReference type="ARBA" id="ARBA00022475"/>
    </source>
</evidence>
<comment type="caution">
    <text evidence="9">The sequence shown here is derived from an EMBL/GenBank/DDBJ whole genome shotgun (WGS) entry which is preliminary data.</text>
</comment>
<dbReference type="OrthoDB" id="9805788at2"/>
<dbReference type="GO" id="GO:0042121">
    <property type="term" value="P:alginic acid biosynthetic process"/>
    <property type="evidence" value="ECO:0007669"/>
    <property type="project" value="InterPro"/>
</dbReference>
<dbReference type="PIRSF" id="PIRSF500217">
    <property type="entry name" value="AlgI"/>
    <property type="match status" value="1"/>
</dbReference>
<comment type="subcellular location">
    <subcellularLocation>
        <location evidence="1">Cell membrane</location>
        <topology evidence="1">Multi-pass membrane protein</topology>
    </subcellularLocation>
</comment>
<feature type="transmembrane region" description="Helical" evidence="8">
    <location>
        <begin position="440"/>
        <end position="462"/>
    </location>
</feature>
<keyword evidence="5 8" id="KW-1133">Transmembrane helix</keyword>
<dbReference type="PANTHER" id="PTHR13285:SF18">
    <property type="entry name" value="PROTEIN-CYSTEINE N-PALMITOYLTRANSFERASE RASP"/>
    <property type="match status" value="1"/>
</dbReference>
<dbReference type="RefSeq" id="WP_117419846.1">
    <property type="nucleotide sequence ID" value="NZ_QOHO01000108.1"/>
</dbReference>
<gene>
    <name evidence="9" type="ORF">DS742_26085</name>
</gene>
<dbReference type="AlphaFoldDB" id="A0A3E2N4S7"/>
<comment type="similarity">
    <text evidence="2 7">Belongs to the membrane-bound acyltransferase family.</text>
</comment>
<feature type="transmembrane region" description="Helical" evidence="8">
    <location>
        <begin position="6"/>
        <end position="23"/>
    </location>
</feature>
<accession>A0A3E2N4S7</accession>
<dbReference type="GO" id="GO:0005886">
    <property type="term" value="C:plasma membrane"/>
    <property type="evidence" value="ECO:0007669"/>
    <property type="project" value="UniProtKB-SubCell"/>
</dbReference>
<feature type="transmembrane region" description="Helical" evidence="8">
    <location>
        <begin position="355"/>
        <end position="376"/>
    </location>
</feature>
<dbReference type="GO" id="GO:0016746">
    <property type="term" value="F:acyltransferase activity"/>
    <property type="evidence" value="ECO:0007669"/>
    <property type="project" value="UniProtKB-KW"/>
</dbReference>
<reference evidence="9 10" key="1">
    <citation type="submission" date="2018-07" db="EMBL/GenBank/DDBJ databases">
        <title>New species, Clostridium PI-S10-A1B.</title>
        <authorList>
            <person name="Krishna G."/>
            <person name="Summeta K."/>
            <person name="Shikha S."/>
            <person name="Prabhu P.B."/>
            <person name="Suresh K."/>
        </authorList>
    </citation>
    <scope>NUCLEOTIDE SEQUENCE [LARGE SCALE GENOMIC DNA]</scope>
    <source>
        <strain evidence="9 10">PI-S10-A1B</strain>
    </source>
</reference>
<keyword evidence="3 7" id="KW-1003">Cell membrane</keyword>
<dbReference type="PIRSF" id="PIRSF016636">
    <property type="entry name" value="AlgI_DltB"/>
    <property type="match status" value="1"/>
</dbReference>